<sequence>MDSQPPPLDAALETRMVVANLDLNPWGRTSDLTTKDSPLPVMQTGGEILFSNMTEECLPLKSHTSALFADILTRGRSPPRLHAAPEDPHGNAPGHCISIGMLRSKIDAMRKHFDDAQLQPDLPSLLLADASTPATNGGGGSKSTYQRSRRRKKKRSLNPTL</sequence>
<evidence type="ECO:0000256" key="1">
    <source>
        <dbReference type="SAM" id="MobiDB-lite"/>
    </source>
</evidence>
<reference evidence="2" key="1">
    <citation type="submission" date="2023-05" db="EMBL/GenBank/DDBJ databases">
        <title>Nepenthes gracilis genome sequencing.</title>
        <authorList>
            <person name="Fukushima K."/>
        </authorList>
    </citation>
    <scope>NUCLEOTIDE SEQUENCE</scope>
    <source>
        <strain evidence="2">SING2019-196</strain>
    </source>
</reference>
<keyword evidence="3" id="KW-1185">Reference proteome</keyword>
<gene>
    <name evidence="2" type="ORF">Nepgr_023915</name>
</gene>
<dbReference type="Proteomes" id="UP001279734">
    <property type="component" value="Unassembled WGS sequence"/>
</dbReference>
<protein>
    <submittedName>
        <fullName evidence="2">Uncharacterized protein</fullName>
    </submittedName>
</protein>
<dbReference type="AlphaFoldDB" id="A0AAD3T3I9"/>
<feature type="region of interest" description="Disordered" evidence="1">
    <location>
        <begin position="128"/>
        <end position="161"/>
    </location>
</feature>
<dbReference type="EMBL" id="BSYO01000024">
    <property type="protein sequence ID" value="GMH22072.1"/>
    <property type="molecule type" value="Genomic_DNA"/>
</dbReference>
<accession>A0AAD3T3I9</accession>
<comment type="caution">
    <text evidence="2">The sequence shown here is derived from an EMBL/GenBank/DDBJ whole genome shotgun (WGS) entry which is preliminary data.</text>
</comment>
<organism evidence="2 3">
    <name type="scientific">Nepenthes gracilis</name>
    <name type="common">Slender pitcher plant</name>
    <dbReference type="NCBI Taxonomy" id="150966"/>
    <lineage>
        <taxon>Eukaryota</taxon>
        <taxon>Viridiplantae</taxon>
        <taxon>Streptophyta</taxon>
        <taxon>Embryophyta</taxon>
        <taxon>Tracheophyta</taxon>
        <taxon>Spermatophyta</taxon>
        <taxon>Magnoliopsida</taxon>
        <taxon>eudicotyledons</taxon>
        <taxon>Gunneridae</taxon>
        <taxon>Pentapetalae</taxon>
        <taxon>Caryophyllales</taxon>
        <taxon>Nepenthaceae</taxon>
        <taxon>Nepenthes</taxon>
    </lineage>
</organism>
<feature type="compositionally biased region" description="Basic residues" evidence="1">
    <location>
        <begin position="147"/>
        <end position="161"/>
    </location>
</feature>
<evidence type="ECO:0000313" key="2">
    <source>
        <dbReference type="EMBL" id="GMH22072.1"/>
    </source>
</evidence>
<evidence type="ECO:0000313" key="3">
    <source>
        <dbReference type="Proteomes" id="UP001279734"/>
    </source>
</evidence>
<name>A0AAD3T3I9_NEPGR</name>
<proteinExistence type="predicted"/>